<evidence type="ECO:0000256" key="10">
    <source>
        <dbReference type="ARBA" id="ARBA00023224"/>
    </source>
</evidence>
<evidence type="ECO:0000256" key="2">
    <source>
        <dbReference type="ARBA" id="ARBA00022475"/>
    </source>
</evidence>
<dbReference type="Ensembl" id="ENSOMYT00000123275.1">
    <property type="protein sequence ID" value="ENSOMYP00000116140.1"/>
    <property type="gene ID" value="ENSOMYG00000065975.1"/>
</dbReference>
<evidence type="ECO:0000256" key="4">
    <source>
        <dbReference type="ARBA" id="ARBA00022989"/>
    </source>
</evidence>
<evidence type="ECO:0000256" key="12">
    <source>
        <dbReference type="SAM" id="MobiDB-lite"/>
    </source>
</evidence>
<evidence type="ECO:0000313" key="15">
    <source>
        <dbReference type="Proteomes" id="UP000694395"/>
    </source>
</evidence>
<sequence>MTPLGDSTGSITSMNISTRDSCDAFQLSSSPVPSITWPYIAAELLIALLAIAGNFLVCLAVNRNRKLRTVTNYFLVSLSVADIFVGVLAIPCAVLTDLGEPRHNLPLCLLLLSVLIVLTQSSILSLLAVAAERYVAILLPLQYQRIVSPRNARLALILTWCLALFSGSIPLMGWHESLPPSGACLFPCVVNLSYMVYFNFLGCVLVPLVVMFIIYGHIFLTVRQQLRRIAAGRGPARPDTRDGERGPARPDTTDGEMGPARSDTRDGERGQARPDTRDGESGPARPDTRDGEMGPARPDTRDEEMGPARPDIRDGEMGPARPDIRDGEMGTARPDTRDGEMGPARPDIRDGEMGPDRPDIRDGESGPARPDTSDGESGPARPDTRDGESGPARPDTRDGESGPARPDTRDGESGPARPDTRDGESGLAWPDTRDGESGPARPDTRDGERGPAWPDTREGERGPAWPDTRDCGTGAGSRVDDAGAGKRARVEFGAGKTTRVEAGAGKTTRVEAGAGKRARVEAGAGKRARVEAGAGKRARVEAWGVSGVSVWGGAGNKWSEGESWSGNAAEMTSHASGCVRTDSGSVVASESKSESRGPMKDRCGSGVSEYKRTVRMRREVRKATSLFLVLFLFMLCWLPLHFLNCVTLMCPRCHVPLPLTLAAILLSHANSALNPLLYAYRMRSFRHTLRALCCTHTA</sequence>
<keyword evidence="8 11" id="KW-0675">Receptor</keyword>
<dbReference type="GO" id="GO:0005886">
    <property type="term" value="C:plasma membrane"/>
    <property type="evidence" value="ECO:0007669"/>
    <property type="project" value="UniProtKB-SubCell"/>
</dbReference>
<dbReference type="PROSITE" id="PS50262">
    <property type="entry name" value="G_PROTEIN_RECEP_F1_2"/>
    <property type="match status" value="1"/>
</dbReference>
<evidence type="ECO:0000256" key="7">
    <source>
        <dbReference type="ARBA" id="ARBA00023157"/>
    </source>
</evidence>
<dbReference type="PANTHER" id="PTHR24246">
    <property type="entry name" value="OLFACTORY RECEPTOR AND ADENOSINE RECEPTOR"/>
    <property type="match status" value="1"/>
</dbReference>
<feature type="transmembrane region" description="Helical" evidence="11">
    <location>
        <begin position="108"/>
        <end position="131"/>
    </location>
</feature>
<dbReference type="GO" id="GO:0001609">
    <property type="term" value="F:G protein-coupled adenosine receptor activity"/>
    <property type="evidence" value="ECO:0007669"/>
    <property type="project" value="UniProtKB-UniRule"/>
</dbReference>
<evidence type="ECO:0000256" key="6">
    <source>
        <dbReference type="ARBA" id="ARBA00023136"/>
    </source>
</evidence>
<keyword evidence="2 11" id="KW-1003">Cell membrane</keyword>
<dbReference type="Pfam" id="PF00001">
    <property type="entry name" value="7tm_1"/>
    <property type="match status" value="1"/>
</dbReference>
<feature type="compositionally biased region" description="Basic and acidic residues" evidence="12">
    <location>
        <begin position="236"/>
        <end position="252"/>
    </location>
</feature>
<dbReference type="GeneTree" id="ENSGT01030000234555"/>
<evidence type="ECO:0000256" key="8">
    <source>
        <dbReference type="ARBA" id="ARBA00023170"/>
    </source>
</evidence>
<feature type="compositionally biased region" description="Basic and acidic residues" evidence="12">
    <location>
        <begin position="431"/>
        <end position="461"/>
    </location>
</feature>
<dbReference type="PRINTS" id="PR00424">
    <property type="entry name" value="ADENOSINER"/>
</dbReference>
<reference evidence="14" key="3">
    <citation type="submission" date="2025-09" db="UniProtKB">
        <authorList>
            <consortium name="Ensembl"/>
        </authorList>
    </citation>
    <scope>IDENTIFICATION</scope>
</reference>
<accession>A0A8K9UXK8</accession>
<dbReference type="PANTHER" id="PTHR24246:SF21">
    <property type="entry name" value="G-PROTEIN COUPLED RECEPTORS FAMILY 1 PROFILE DOMAIN-CONTAINING PROTEIN"/>
    <property type="match status" value="1"/>
</dbReference>
<evidence type="ECO:0000256" key="9">
    <source>
        <dbReference type="ARBA" id="ARBA00023180"/>
    </source>
</evidence>
<feature type="transmembrane region" description="Helical" evidence="11">
    <location>
        <begin position="152"/>
        <end position="174"/>
    </location>
</feature>
<feature type="transmembrane region" description="Helical" evidence="11">
    <location>
        <begin position="655"/>
        <end position="680"/>
    </location>
</feature>
<comment type="similarity">
    <text evidence="11">Belongs to the G-protein coupled receptor 1 family.</text>
</comment>
<proteinExistence type="inferred from homology"/>
<keyword evidence="9 11" id="KW-0325">Glycoprotein</keyword>
<dbReference type="PRINTS" id="PR00237">
    <property type="entry name" value="GPCRRHODOPSN"/>
</dbReference>
<keyword evidence="3 11" id="KW-0812">Transmembrane</keyword>
<keyword evidence="5 11" id="KW-0297">G-protein coupled receptor</keyword>
<evidence type="ECO:0000259" key="13">
    <source>
        <dbReference type="PROSITE" id="PS50262"/>
    </source>
</evidence>
<feature type="compositionally biased region" description="Basic and acidic residues" evidence="12">
    <location>
        <begin position="262"/>
        <end position="364"/>
    </location>
</feature>
<feature type="transmembrane region" description="Helical" evidence="11">
    <location>
        <begin position="37"/>
        <end position="61"/>
    </location>
</feature>
<comment type="subcellular location">
    <subcellularLocation>
        <location evidence="1 11">Cell membrane</location>
        <topology evidence="1 11">Multi-pass membrane protein</topology>
    </subcellularLocation>
</comment>
<reference evidence="14" key="2">
    <citation type="submission" date="2025-08" db="UniProtKB">
        <authorList>
            <consortium name="Ensembl"/>
        </authorList>
    </citation>
    <scope>IDENTIFICATION</scope>
</reference>
<protein>
    <recommendedName>
        <fullName evidence="13">G-protein coupled receptors family 1 profile domain-containing protein</fullName>
    </recommendedName>
</protein>
<dbReference type="GeneID" id="118944314"/>
<dbReference type="SMART" id="SM01381">
    <property type="entry name" value="7TM_GPCR_Srsx"/>
    <property type="match status" value="1"/>
</dbReference>
<evidence type="ECO:0000313" key="14">
    <source>
        <dbReference type="Ensembl" id="ENSOMYP00000116140.1"/>
    </source>
</evidence>
<dbReference type="InterPro" id="IPR017452">
    <property type="entry name" value="GPCR_Rhodpsn_7TM"/>
</dbReference>
<keyword evidence="6 11" id="KW-0472">Membrane</keyword>
<keyword evidence="4 11" id="KW-1133">Transmembrane helix</keyword>
<evidence type="ECO:0000256" key="1">
    <source>
        <dbReference type="ARBA" id="ARBA00004651"/>
    </source>
</evidence>
<keyword evidence="15" id="KW-1185">Reference proteome</keyword>
<evidence type="ECO:0000256" key="11">
    <source>
        <dbReference type="RuleBase" id="RU201114"/>
    </source>
</evidence>
<name>A0A8K9UXK8_ONCMY</name>
<keyword evidence="10 11" id="KW-0807">Transducer</keyword>
<dbReference type="Proteomes" id="UP000694395">
    <property type="component" value="Chromosome 25"/>
</dbReference>
<dbReference type="SUPFAM" id="SSF81321">
    <property type="entry name" value="Family A G protein-coupled receptor-like"/>
    <property type="match status" value="1"/>
</dbReference>
<evidence type="ECO:0000256" key="3">
    <source>
        <dbReference type="ARBA" id="ARBA00022692"/>
    </source>
</evidence>
<dbReference type="AlphaFoldDB" id="A0A8K9UXK8"/>
<feature type="region of interest" description="Disordered" evidence="12">
    <location>
        <begin position="232"/>
        <end position="485"/>
    </location>
</feature>
<organism evidence="14 15">
    <name type="scientific">Oncorhynchus mykiss</name>
    <name type="common">Rainbow trout</name>
    <name type="synonym">Salmo gairdneri</name>
    <dbReference type="NCBI Taxonomy" id="8022"/>
    <lineage>
        <taxon>Eukaryota</taxon>
        <taxon>Metazoa</taxon>
        <taxon>Chordata</taxon>
        <taxon>Craniata</taxon>
        <taxon>Vertebrata</taxon>
        <taxon>Euteleostomi</taxon>
        <taxon>Actinopterygii</taxon>
        <taxon>Neopterygii</taxon>
        <taxon>Teleostei</taxon>
        <taxon>Protacanthopterygii</taxon>
        <taxon>Salmoniformes</taxon>
        <taxon>Salmonidae</taxon>
        <taxon>Salmoninae</taxon>
        <taxon>Oncorhynchus</taxon>
    </lineage>
</organism>
<feature type="compositionally biased region" description="Basic and acidic residues" evidence="12">
    <location>
        <begin position="382"/>
        <end position="424"/>
    </location>
</feature>
<reference evidence="14" key="1">
    <citation type="submission" date="2020-07" db="EMBL/GenBank/DDBJ databases">
        <title>A long reads based de novo assembly of the rainbow trout Arlee double haploid line genome.</title>
        <authorList>
            <person name="Gao G."/>
            <person name="Palti Y."/>
        </authorList>
    </citation>
    <scope>NUCLEOTIDE SEQUENCE [LARGE SCALE GENOMIC DNA]</scope>
</reference>
<feature type="transmembrane region" description="Helical" evidence="11">
    <location>
        <begin position="625"/>
        <end position="643"/>
    </location>
</feature>
<dbReference type="KEGG" id="omy:118944314"/>
<dbReference type="RefSeq" id="XP_036818734.1">
    <property type="nucleotide sequence ID" value="XM_036962839.1"/>
</dbReference>
<dbReference type="PROSITE" id="PS00237">
    <property type="entry name" value="G_PROTEIN_RECEP_F1_1"/>
    <property type="match status" value="1"/>
</dbReference>
<keyword evidence="7 11" id="KW-1015">Disulfide bond</keyword>
<dbReference type="OrthoDB" id="9445642at2759"/>
<dbReference type="Gene3D" id="1.20.1070.10">
    <property type="entry name" value="Rhodopsin 7-helix transmembrane proteins"/>
    <property type="match status" value="2"/>
</dbReference>
<dbReference type="InterPro" id="IPR000276">
    <property type="entry name" value="GPCR_Rhodpsn"/>
</dbReference>
<evidence type="ECO:0000256" key="5">
    <source>
        <dbReference type="ARBA" id="ARBA00023040"/>
    </source>
</evidence>
<feature type="transmembrane region" description="Helical" evidence="11">
    <location>
        <begin position="73"/>
        <end position="96"/>
    </location>
</feature>
<feature type="transmembrane region" description="Helical" evidence="11">
    <location>
        <begin position="194"/>
        <end position="220"/>
    </location>
</feature>
<dbReference type="InterPro" id="IPR001634">
    <property type="entry name" value="Adenosn_rcpt"/>
</dbReference>
<feature type="domain" description="G-protein coupled receptors family 1 profile" evidence="13">
    <location>
        <begin position="53"/>
        <end position="678"/>
    </location>
</feature>